<proteinExistence type="predicted"/>
<feature type="compositionally biased region" description="Polar residues" evidence="1">
    <location>
        <begin position="229"/>
        <end position="239"/>
    </location>
</feature>
<dbReference type="EMBL" id="RSCE01000003">
    <property type="protein sequence ID" value="RSH84199.1"/>
    <property type="molecule type" value="Genomic_DNA"/>
</dbReference>
<feature type="compositionally biased region" description="Basic and acidic residues" evidence="1">
    <location>
        <begin position="485"/>
        <end position="502"/>
    </location>
</feature>
<feature type="compositionally biased region" description="Polar residues" evidence="1">
    <location>
        <begin position="87"/>
        <end position="112"/>
    </location>
</feature>
<name>A0A427XZC7_9TREE</name>
<comment type="caution">
    <text evidence="3">The sequence shown here is derived from an EMBL/GenBank/DDBJ whole genome shotgun (WGS) entry which is preliminary data.</text>
</comment>
<dbReference type="SUPFAM" id="SSF54160">
    <property type="entry name" value="Chromo domain-like"/>
    <property type="match status" value="1"/>
</dbReference>
<dbReference type="GO" id="GO:0006338">
    <property type="term" value="P:chromatin remodeling"/>
    <property type="evidence" value="ECO:0007669"/>
    <property type="project" value="UniProtKB-ARBA"/>
</dbReference>
<feature type="region of interest" description="Disordered" evidence="1">
    <location>
        <begin position="578"/>
        <end position="643"/>
    </location>
</feature>
<keyword evidence="4" id="KW-1185">Reference proteome</keyword>
<gene>
    <name evidence="3" type="ORF">EHS24_005708</name>
</gene>
<protein>
    <recommendedName>
        <fullName evidence="2">Chromo domain-containing protein</fullName>
    </recommendedName>
</protein>
<feature type="domain" description="Chromo" evidence="2">
    <location>
        <begin position="415"/>
        <end position="467"/>
    </location>
</feature>
<reference evidence="3 4" key="1">
    <citation type="submission" date="2018-11" db="EMBL/GenBank/DDBJ databases">
        <title>Genome sequence of Apiotrichum porosum DSM 27194.</title>
        <authorList>
            <person name="Aliyu H."/>
            <person name="Gorte O."/>
            <person name="Ochsenreither K."/>
        </authorList>
    </citation>
    <scope>NUCLEOTIDE SEQUENCE [LARGE SCALE GENOMIC DNA]</scope>
    <source>
        <strain evidence="3 4">DSM 27194</strain>
    </source>
</reference>
<organism evidence="3 4">
    <name type="scientific">Apiotrichum porosum</name>
    <dbReference type="NCBI Taxonomy" id="105984"/>
    <lineage>
        <taxon>Eukaryota</taxon>
        <taxon>Fungi</taxon>
        <taxon>Dikarya</taxon>
        <taxon>Basidiomycota</taxon>
        <taxon>Agaricomycotina</taxon>
        <taxon>Tremellomycetes</taxon>
        <taxon>Trichosporonales</taxon>
        <taxon>Trichosporonaceae</taxon>
        <taxon>Apiotrichum</taxon>
    </lineage>
</organism>
<feature type="region of interest" description="Disordered" evidence="1">
    <location>
        <begin position="471"/>
        <end position="534"/>
    </location>
</feature>
<accession>A0A427XZC7</accession>
<sequence length="643" mass="69545">MYHQHNVDKLGMRQRRGQAADVQPELPLVSYNQQPPQPPSPLAPHGASMPSQRIAASAVDDWPGTTLLPTAPAPASPGPATGRLSPPSGQTQPAAALASTHSLFSPFVQSQDLGKPLDKGLHTPSRQHPADETYQSPSAELIAARMPSLSLEESFVGPHLLPTSRNPLPSLPPLEKSSDVSAFNLPDVEVDAPSALGDKDSEISPAPPQTPFANTVKGVGRTGEEQEPDNNVQDWTVSPETDDDDDDDDAAMAKLWTRDTDFVLAKTLYVFEGEKNYVICHMCVNALYEATGKKFRYDHGVAWLQKSVIGHLSVLATGDISVLADEQVVAQRYGATTAGKAKSFRHREAIKGRQTLVLKDVLASKTSVRVRGCKAPGGSATDVPPGSVGPTEEYGMRPIPASKRTLKEVMHTGPVADIELVLDDTLTPLGKREYLVRFQGKDEESDGWVPAKRLEQSLIVDYWDWRDQQDVGQAAEGPTSLYRDSPPRRDGAAPDTAPDSRHSASPVAPASIAPVSPPRDWGLDAGSPATPVPPLLVERSFPLSEAPHRPSRSPEFDSTQYFVVPDDKATLGIFSDESAEAQLSNEDTEDDGDNTRSSSSSINSSLLGSRTGSEEPLRAGLRKRTVSRTRLSLRHGVERRQWR</sequence>
<evidence type="ECO:0000256" key="1">
    <source>
        <dbReference type="SAM" id="MobiDB-lite"/>
    </source>
</evidence>
<dbReference type="InterPro" id="IPR016197">
    <property type="entry name" value="Chromo-like_dom_sf"/>
</dbReference>
<dbReference type="AlphaFoldDB" id="A0A427XZC7"/>
<evidence type="ECO:0000313" key="3">
    <source>
        <dbReference type="EMBL" id="RSH84199.1"/>
    </source>
</evidence>
<dbReference type="Proteomes" id="UP000279236">
    <property type="component" value="Unassembled WGS sequence"/>
</dbReference>
<dbReference type="GeneID" id="39590251"/>
<dbReference type="RefSeq" id="XP_028477647.1">
    <property type="nucleotide sequence ID" value="XM_028621195.1"/>
</dbReference>
<evidence type="ECO:0000259" key="2">
    <source>
        <dbReference type="SMART" id="SM00298"/>
    </source>
</evidence>
<dbReference type="Gene3D" id="2.40.50.40">
    <property type="match status" value="1"/>
</dbReference>
<feature type="region of interest" description="Disordered" evidence="1">
    <location>
        <begin position="373"/>
        <end position="397"/>
    </location>
</feature>
<feature type="region of interest" description="Disordered" evidence="1">
    <location>
        <begin position="1"/>
        <end position="138"/>
    </location>
</feature>
<feature type="region of interest" description="Disordered" evidence="1">
    <location>
        <begin position="191"/>
        <end position="246"/>
    </location>
</feature>
<feature type="compositionally biased region" description="Basic and acidic residues" evidence="1">
    <location>
        <begin position="1"/>
        <end position="11"/>
    </location>
</feature>
<feature type="compositionally biased region" description="Basic residues" evidence="1">
    <location>
        <begin position="620"/>
        <end position="633"/>
    </location>
</feature>
<dbReference type="InterPro" id="IPR000953">
    <property type="entry name" value="Chromo/chromo_shadow_dom"/>
</dbReference>
<evidence type="ECO:0000313" key="4">
    <source>
        <dbReference type="Proteomes" id="UP000279236"/>
    </source>
</evidence>
<dbReference type="SMART" id="SM00298">
    <property type="entry name" value="CHROMO"/>
    <property type="match status" value="1"/>
</dbReference>
<feature type="compositionally biased region" description="Low complexity" evidence="1">
    <location>
        <begin position="503"/>
        <end position="514"/>
    </location>
</feature>
<feature type="compositionally biased region" description="Low complexity" evidence="1">
    <location>
        <begin position="595"/>
        <end position="611"/>
    </location>
</feature>
<dbReference type="CDD" id="cd00024">
    <property type="entry name" value="CD_CSD"/>
    <property type="match status" value="1"/>
</dbReference>